<feature type="active site" description="Proton acceptor" evidence="4">
    <location>
        <position position="347"/>
    </location>
</feature>
<evidence type="ECO:0000313" key="7">
    <source>
        <dbReference type="Proteomes" id="UP000276309"/>
    </source>
</evidence>
<evidence type="ECO:0000313" key="6">
    <source>
        <dbReference type="EMBL" id="AYN66364.1"/>
    </source>
</evidence>
<evidence type="ECO:0000256" key="1">
    <source>
        <dbReference type="ARBA" id="ARBA00010088"/>
    </source>
</evidence>
<dbReference type="PIRSF" id="PIRSF001112">
    <property type="entry name" value="Epoxide_hydrolase"/>
    <property type="match status" value="1"/>
</dbReference>
<keyword evidence="3 6" id="KW-0378">Hydrolase</keyword>
<evidence type="ECO:0000256" key="3">
    <source>
        <dbReference type="ARBA" id="ARBA00022801"/>
    </source>
</evidence>
<dbReference type="SUPFAM" id="SSF53474">
    <property type="entry name" value="alpha/beta-Hydrolases"/>
    <property type="match status" value="1"/>
</dbReference>
<name>A0A3G2L271_9FLAO</name>
<sequence>MKKEFKVNIPQSEIDDLKERIRKTRWSEETESSNWALGTETTYLKELSDYWEQKFDWRQIENNINSFPNFIIEIDHLKVHFLHIKSNRENAIPLLITHGWPGSFLEMLKIIPFLTDEFDLVIPSIIGFGFSENKIKNDVDYGFVAEIWHKLMLELGYQNYGLQGGDLGAGISIRLAQKHPENIIGLHLNYISDSYKPYSVDEKDNEVKEYQEYLKNWNEKEGAYAIMQSTKPLTLSYGLNDSPIGLCAWIVEKFNAWSDHNGNIENCFSKDELIANISLYWFTKTIYSSMKIYHGISLSPLVFKEKDYVNVPIGFAKFPKELPVPPRKYIEKGLNIVHWTDMPKGGHFAALEQPELLASDLKSFFKKIERSTMQKIV</sequence>
<protein>
    <submittedName>
        <fullName evidence="6">Epoxide hydrolase</fullName>
    </submittedName>
</protein>
<comment type="similarity">
    <text evidence="1">Belongs to the peptidase S33 family.</text>
</comment>
<dbReference type="PRINTS" id="PR00412">
    <property type="entry name" value="EPOXHYDRLASE"/>
</dbReference>
<dbReference type="GO" id="GO:0004301">
    <property type="term" value="F:epoxide hydrolase activity"/>
    <property type="evidence" value="ECO:0007669"/>
    <property type="project" value="TreeGrafter"/>
</dbReference>
<keyword evidence="7" id="KW-1185">Reference proteome</keyword>
<reference evidence="6 7" key="1">
    <citation type="submission" date="2018-08" db="EMBL/GenBank/DDBJ databases">
        <title>The reduced genetic potential of extracellular carbohydrate catabolism in Euzebyella marina RN62, a Flavobacteriia bacterium isolated from the hadal water.</title>
        <authorList>
            <person name="Xue C."/>
        </authorList>
    </citation>
    <scope>NUCLEOTIDE SEQUENCE [LARGE SCALE GENOMIC DNA]</scope>
    <source>
        <strain evidence="6 7">RN62</strain>
    </source>
</reference>
<feature type="active site" description="Proton donor" evidence="4">
    <location>
        <position position="293"/>
    </location>
</feature>
<dbReference type="AlphaFoldDB" id="A0A3G2L271"/>
<dbReference type="InterPro" id="IPR000639">
    <property type="entry name" value="Epox_hydrolase-like"/>
</dbReference>
<dbReference type="InterPro" id="IPR010497">
    <property type="entry name" value="Epoxide_hydro_N"/>
</dbReference>
<accession>A0A3G2L271</accession>
<dbReference type="EMBL" id="CP032050">
    <property type="protein sequence ID" value="AYN66364.1"/>
    <property type="molecule type" value="Genomic_DNA"/>
</dbReference>
<dbReference type="InterPro" id="IPR029058">
    <property type="entry name" value="AB_hydrolase_fold"/>
</dbReference>
<evidence type="ECO:0000256" key="4">
    <source>
        <dbReference type="PIRSR" id="PIRSR001112-1"/>
    </source>
</evidence>
<dbReference type="Proteomes" id="UP000276309">
    <property type="component" value="Chromosome"/>
</dbReference>
<evidence type="ECO:0000256" key="2">
    <source>
        <dbReference type="ARBA" id="ARBA00022797"/>
    </source>
</evidence>
<feature type="active site" description="Nucleophile" evidence="4">
    <location>
        <position position="166"/>
    </location>
</feature>
<dbReference type="PANTHER" id="PTHR21661:SF35">
    <property type="entry name" value="EPOXIDE HYDROLASE"/>
    <property type="match status" value="1"/>
</dbReference>
<proteinExistence type="inferred from homology"/>
<dbReference type="KEGG" id="emar:D1013_02690"/>
<dbReference type="OrthoDB" id="9780765at2"/>
<gene>
    <name evidence="6" type="ORF">D1013_02690</name>
</gene>
<keyword evidence="2" id="KW-0058">Aromatic hydrocarbons catabolism</keyword>
<dbReference type="Gene3D" id="3.40.50.1820">
    <property type="entry name" value="alpha/beta hydrolase"/>
    <property type="match status" value="1"/>
</dbReference>
<feature type="domain" description="Epoxide hydrolase N-terminal" evidence="5">
    <location>
        <begin position="3"/>
        <end position="107"/>
    </location>
</feature>
<dbReference type="Pfam" id="PF06441">
    <property type="entry name" value="EHN"/>
    <property type="match status" value="1"/>
</dbReference>
<dbReference type="InterPro" id="IPR016292">
    <property type="entry name" value="Epoxide_hydrolase"/>
</dbReference>
<dbReference type="RefSeq" id="WP_121847416.1">
    <property type="nucleotide sequence ID" value="NZ_CP032050.1"/>
</dbReference>
<organism evidence="6 7">
    <name type="scientific">Euzebyella marina</name>
    <dbReference type="NCBI Taxonomy" id="1761453"/>
    <lineage>
        <taxon>Bacteria</taxon>
        <taxon>Pseudomonadati</taxon>
        <taxon>Bacteroidota</taxon>
        <taxon>Flavobacteriia</taxon>
        <taxon>Flavobacteriales</taxon>
        <taxon>Flavobacteriaceae</taxon>
        <taxon>Euzebyella</taxon>
    </lineage>
</organism>
<evidence type="ECO:0000259" key="5">
    <source>
        <dbReference type="Pfam" id="PF06441"/>
    </source>
</evidence>
<dbReference type="PANTHER" id="PTHR21661">
    <property type="entry name" value="EPOXIDE HYDROLASE 1-RELATED"/>
    <property type="match status" value="1"/>
</dbReference>
<dbReference type="GO" id="GO:0097176">
    <property type="term" value="P:epoxide metabolic process"/>
    <property type="evidence" value="ECO:0007669"/>
    <property type="project" value="TreeGrafter"/>
</dbReference>